<evidence type="ECO:0000256" key="5">
    <source>
        <dbReference type="SAM" id="SignalP"/>
    </source>
</evidence>
<accession>A0A841GVM7</accession>
<comment type="caution">
    <text evidence="6">The sequence shown here is derived from an EMBL/GenBank/DDBJ whole genome shotgun (WGS) entry which is preliminary data.</text>
</comment>
<dbReference type="PROSITE" id="PS51257">
    <property type="entry name" value="PROKAR_LIPOPROTEIN"/>
    <property type="match status" value="1"/>
</dbReference>
<dbReference type="AlphaFoldDB" id="A0A841GVM7"/>
<feature type="signal peptide" evidence="5">
    <location>
        <begin position="1"/>
        <end position="22"/>
    </location>
</feature>
<dbReference type="InterPro" id="IPR006059">
    <property type="entry name" value="SBP"/>
</dbReference>
<evidence type="ECO:0000256" key="1">
    <source>
        <dbReference type="ARBA" id="ARBA00004418"/>
    </source>
</evidence>
<reference evidence="6 7" key="1">
    <citation type="submission" date="2020-08" db="EMBL/GenBank/DDBJ databases">
        <title>Genomic Encyclopedia of Type Strains, Phase IV (KMG-IV): sequencing the most valuable type-strain genomes for metagenomic binning, comparative biology and taxonomic classification.</title>
        <authorList>
            <person name="Goeker M."/>
        </authorList>
    </citation>
    <scope>NUCLEOTIDE SEQUENCE [LARGE SCALE GENOMIC DNA]</scope>
    <source>
        <strain evidence="6 7">DSM 29007</strain>
    </source>
</reference>
<gene>
    <name evidence="6" type="ORF">HNQ61_001058</name>
</gene>
<dbReference type="EMBL" id="JACHIA010000002">
    <property type="protein sequence ID" value="MBB6069443.1"/>
    <property type="molecule type" value="Genomic_DNA"/>
</dbReference>
<evidence type="ECO:0000256" key="4">
    <source>
        <dbReference type="ARBA" id="ARBA00022729"/>
    </source>
</evidence>
<dbReference type="PANTHER" id="PTHR43649">
    <property type="entry name" value="ARABINOSE-BINDING PROTEIN-RELATED"/>
    <property type="match status" value="1"/>
</dbReference>
<dbReference type="InterPro" id="IPR050490">
    <property type="entry name" value="Bact_solute-bd_prot1"/>
</dbReference>
<dbReference type="PANTHER" id="PTHR43649:SF34">
    <property type="entry name" value="ABC TRANSPORTER PERIPLASMIC-BINDING PROTEIN YCJN-RELATED"/>
    <property type="match status" value="1"/>
</dbReference>
<keyword evidence="4 5" id="KW-0732">Signal</keyword>
<keyword evidence="3" id="KW-0813">Transport</keyword>
<dbReference type="GO" id="GO:0042597">
    <property type="term" value="C:periplasmic space"/>
    <property type="evidence" value="ECO:0007669"/>
    <property type="project" value="UniProtKB-SubCell"/>
</dbReference>
<evidence type="ECO:0000256" key="3">
    <source>
        <dbReference type="ARBA" id="ARBA00022448"/>
    </source>
</evidence>
<sequence length="426" mass="47150">MTFINRVRQVVAAIAVPLLAAACGGGGEADVATIRFWAMGREGEVVEHLVPEFERRNPGIRVQVQQIPWSAAHEKLLTAFVGGATPDVSQLGNSWVPEFQALGALEPLDARASASASTPRADYFAGIWDTNVIDGRTYGLPWYVDTRVLFYRPDLLAAAGYPQPPKNWAEWMDAMRKLKARMGPSQFPILLPTNEWPQPVILGMQTGGTLLRDGGRWGDFSNPAFRRGFDFYVQLFREGLAPRVSASEISNRYQEFERGNIAMMITGPWEIGEFTTRVTGVPWATAPLPGPDGPGVSLAGGASLVLFRNSRNKDAAWRFIQYLSEPATQVRFYELTGDLPARRSSWRSPALAGNERAAAFRDQLDRVVPLPKVPEAEAIVNKVFEQGERAVRGQATVEQALAALDADVDRLLEKRRWMLDRREGGQ</sequence>
<dbReference type="SUPFAM" id="SSF53850">
    <property type="entry name" value="Periplasmic binding protein-like II"/>
    <property type="match status" value="1"/>
</dbReference>
<organism evidence="6 7">
    <name type="scientific">Longimicrobium terrae</name>
    <dbReference type="NCBI Taxonomy" id="1639882"/>
    <lineage>
        <taxon>Bacteria</taxon>
        <taxon>Pseudomonadati</taxon>
        <taxon>Gemmatimonadota</taxon>
        <taxon>Longimicrobiia</taxon>
        <taxon>Longimicrobiales</taxon>
        <taxon>Longimicrobiaceae</taxon>
        <taxon>Longimicrobium</taxon>
    </lineage>
</organism>
<keyword evidence="6" id="KW-0762">Sugar transport</keyword>
<evidence type="ECO:0000313" key="7">
    <source>
        <dbReference type="Proteomes" id="UP000582837"/>
    </source>
</evidence>
<evidence type="ECO:0000256" key="2">
    <source>
        <dbReference type="ARBA" id="ARBA00008520"/>
    </source>
</evidence>
<dbReference type="Gene3D" id="3.40.190.10">
    <property type="entry name" value="Periplasmic binding protein-like II"/>
    <property type="match status" value="2"/>
</dbReference>
<protein>
    <submittedName>
        <fullName evidence="6">Multiple sugar transport system substrate-binding protein</fullName>
    </submittedName>
</protein>
<dbReference type="CDD" id="cd14747">
    <property type="entry name" value="PBP2_MalE"/>
    <property type="match status" value="1"/>
</dbReference>
<dbReference type="Proteomes" id="UP000582837">
    <property type="component" value="Unassembled WGS sequence"/>
</dbReference>
<feature type="chain" id="PRO_5032699545" evidence="5">
    <location>
        <begin position="23"/>
        <end position="426"/>
    </location>
</feature>
<name>A0A841GVM7_9BACT</name>
<comment type="subcellular location">
    <subcellularLocation>
        <location evidence="1">Periplasm</location>
    </subcellularLocation>
</comment>
<dbReference type="RefSeq" id="WP_170037657.1">
    <property type="nucleotide sequence ID" value="NZ_JABDTL010000002.1"/>
</dbReference>
<comment type="similarity">
    <text evidence="2">Belongs to the bacterial solute-binding protein 1 family.</text>
</comment>
<keyword evidence="7" id="KW-1185">Reference proteome</keyword>
<proteinExistence type="inferred from homology"/>
<evidence type="ECO:0000313" key="6">
    <source>
        <dbReference type="EMBL" id="MBB6069443.1"/>
    </source>
</evidence>
<dbReference type="Pfam" id="PF01547">
    <property type="entry name" value="SBP_bac_1"/>
    <property type="match status" value="1"/>
</dbReference>